<dbReference type="EMBL" id="CAJVPU010056920">
    <property type="protein sequence ID" value="CAG8771214.1"/>
    <property type="molecule type" value="Genomic_DNA"/>
</dbReference>
<sequence>TLRRYEEALRDLDDAVYLRPDSKDPKYVFALETLGALYNALEKYDEALETLDIAIDLDPSNRW</sequence>
<feature type="non-terminal residue" evidence="1">
    <location>
        <position position="1"/>
    </location>
</feature>
<proteinExistence type="predicted"/>
<dbReference type="Proteomes" id="UP000789702">
    <property type="component" value="Unassembled WGS sequence"/>
</dbReference>
<gene>
    <name evidence="1" type="ORF">DHETER_LOCUS15844</name>
</gene>
<organism evidence="1 2">
    <name type="scientific">Dentiscutata heterogama</name>
    <dbReference type="NCBI Taxonomy" id="1316150"/>
    <lineage>
        <taxon>Eukaryota</taxon>
        <taxon>Fungi</taxon>
        <taxon>Fungi incertae sedis</taxon>
        <taxon>Mucoromycota</taxon>
        <taxon>Glomeromycotina</taxon>
        <taxon>Glomeromycetes</taxon>
        <taxon>Diversisporales</taxon>
        <taxon>Gigasporaceae</taxon>
        <taxon>Dentiscutata</taxon>
    </lineage>
</organism>
<feature type="non-terminal residue" evidence="1">
    <location>
        <position position="63"/>
    </location>
</feature>
<reference evidence="1" key="1">
    <citation type="submission" date="2021-06" db="EMBL/GenBank/DDBJ databases">
        <authorList>
            <person name="Kallberg Y."/>
            <person name="Tangrot J."/>
            <person name="Rosling A."/>
        </authorList>
    </citation>
    <scope>NUCLEOTIDE SEQUENCE</scope>
    <source>
        <strain evidence="1">IL203A</strain>
    </source>
</reference>
<accession>A0ACA9QZX6</accession>
<comment type="caution">
    <text evidence="1">The sequence shown here is derived from an EMBL/GenBank/DDBJ whole genome shotgun (WGS) entry which is preliminary data.</text>
</comment>
<name>A0ACA9QZX6_9GLOM</name>
<evidence type="ECO:0000313" key="1">
    <source>
        <dbReference type="EMBL" id="CAG8771214.1"/>
    </source>
</evidence>
<keyword evidence="2" id="KW-1185">Reference proteome</keyword>
<protein>
    <submittedName>
        <fullName evidence="1">260_t:CDS:1</fullName>
    </submittedName>
</protein>
<evidence type="ECO:0000313" key="2">
    <source>
        <dbReference type="Proteomes" id="UP000789702"/>
    </source>
</evidence>